<sequence length="82" mass="9358">SEELPPIPGKHPSVTRDYEYKRLGTLSLLAGIDLHNGVVTEIVSRTHNSDDFITFLKKLDSSYPREKKIRLILDNLRVHTSD</sequence>
<comment type="caution">
    <text evidence="2">The sequence shown here is derived from an EMBL/GenBank/DDBJ whole genome shotgun (WGS) entry which is preliminary data.</text>
</comment>
<feature type="domain" description="Tc1-like transposase DDE" evidence="1">
    <location>
        <begin position="14"/>
        <end position="81"/>
    </location>
</feature>
<dbReference type="InterPro" id="IPR038717">
    <property type="entry name" value="Tc1-like_DDE_dom"/>
</dbReference>
<proteinExistence type="predicted"/>
<feature type="non-terminal residue" evidence="2">
    <location>
        <position position="1"/>
    </location>
</feature>
<reference evidence="2" key="1">
    <citation type="submission" date="2013-08" db="EMBL/GenBank/DDBJ databases">
        <authorList>
            <person name="Mendez C."/>
            <person name="Richter M."/>
            <person name="Ferrer M."/>
            <person name="Sanchez J."/>
        </authorList>
    </citation>
    <scope>NUCLEOTIDE SEQUENCE</scope>
</reference>
<feature type="non-terminal residue" evidence="2">
    <location>
        <position position="82"/>
    </location>
</feature>
<dbReference type="EMBL" id="AUZY01006231">
    <property type="protein sequence ID" value="EQD54986.1"/>
    <property type="molecule type" value="Genomic_DNA"/>
</dbReference>
<organism evidence="2">
    <name type="scientific">mine drainage metagenome</name>
    <dbReference type="NCBI Taxonomy" id="410659"/>
    <lineage>
        <taxon>unclassified sequences</taxon>
        <taxon>metagenomes</taxon>
        <taxon>ecological metagenomes</taxon>
    </lineage>
</organism>
<dbReference type="Pfam" id="PF13358">
    <property type="entry name" value="DDE_3"/>
    <property type="match status" value="1"/>
</dbReference>
<evidence type="ECO:0000259" key="1">
    <source>
        <dbReference type="Pfam" id="PF13358"/>
    </source>
</evidence>
<reference evidence="2" key="2">
    <citation type="journal article" date="2014" name="ISME J.">
        <title>Microbial stratification in low pH oxic and suboxic macroscopic growths along an acid mine drainage.</title>
        <authorList>
            <person name="Mendez-Garcia C."/>
            <person name="Mesa V."/>
            <person name="Sprenger R.R."/>
            <person name="Richter M."/>
            <person name="Diez M.S."/>
            <person name="Solano J."/>
            <person name="Bargiela R."/>
            <person name="Golyshina O.V."/>
            <person name="Manteca A."/>
            <person name="Ramos J.L."/>
            <person name="Gallego J.R."/>
            <person name="Llorente I."/>
            <person name="Martins Dos Santos V.A."/>
            <person name="Jensen O.N."/>
            <person name="Pelaez A.I."/>
            <person name="Sanchez J."/>
            <person name="Ferrer M."/>
        </authorList>
    </citation>
    <scope>NUCLEOTIDE SEQUENCE</scope>
</reference>
<evidence type="ECO:0000313" key="2">
    <source>
        <dbReference type="EMBL" id="EQD54986.1"/>
    </source>
</evidence>
<protein>
    <recommendedName>
        <fullName evidence="1">Tc1-like transposase DDE domain-containing protein</fullName>
    </recommendedName>
</protein>
<name>T1A353_9ZZZZ</name>
<dbReference type="AlphaFoldDB" id="T1A353"/>
<accession>T1A353</accession>
<gene>
    <name evidence="2" type="ORF">B1B_09425</name>
</gene>